<evidence type="ECO:0000256" key="2">
    <source>
        <dbReference type="SAM" id="Phobius"/>
    </source>
</evidence>
<keyword evidence="2" id="KW-0472">Membrane</keyword>
<feature type="compositionally biased region" description="Basic and acidic residues" evidence="1">
    <location>
        <begin position="130"/>
        <end position="149"/>
    </location>
</feature>
<dbReference type="EMBL" id="JACHDS010000001">
    <property type="protein sequence ID" value="MBB6173443.1"/>
    <property type="molecule type" value="Genomic_DNA"/>
</dbReference>
<evidence type="ECO:0000313" key="3">
    <source>
        <dbReference type="EMBL" id="MBB6173443.1"/>
    </source>
</evidence>
<dbReference type="InterPro" id="IPR025339">
    <property type="entry name" value="DUF4245"/>
</dbReference>
<dbReference type="AlphaFoldDB" id="A0A7W9YJR9"/>
<organism evidence="3 4">
    <name type="scientific">Nocardiopsis mwathae</name>
    <dbReference type="NCBI Taxonomy" id="1472723"/>
    <lineage>
        <taxon>Bacteria</taxon>
        <taxon>Bacillati</taxon>
        <taxon>Actinomycetota</taxon>
        <taxon>Actinomycetes</taxon>
        <taxon>Streptosporangiales</taxon>
        <taxon>Nocardiopsidaceae</taxon>
        <taxon>Nocardiopsis</taxon>
    </lineage>
</organism>
<proteinExistence type="predicted"/>
<comment type="caution">
    <text evidence="3">The sequence shown here is derived from an EMBL/GenBank/DDBJ whole genome shotgun (WGS) entry which is preliminary data.</text>
</comment>
<sequence>MSSYDRANSTFGSLVIAMGIIVGILLVMALVVAGRREEHIPSVDYRLDAAELRDTAAYTTYVPGESLPDGWVATSTNLDTDGPVSWSLGFATPGDRHAELAMSDADPDDFIAETTRQGEPNGSSEVGGESWERFEREADPDEKPRRALVKREEGATVIVAGSASFDELETLADSLDPQT</sequence>
<keyword evidence="2" id="KW-0812">Transmembrane</keyword>
<feature type="region of interest" description="Disordered" evidence="1">
    <location>
        <begin position="111"/>
        <end position="149"/>
    </location>
</feature>
<keyword evidence="2" id="KW-1133">Transmembrane helix</keyword>
<gene>
    <name evidence="3" type="ORF">HNR23_003503</name>
</gene>
<evidence type="ECO:0000313" key="4">
    <source>
        <dbReference type="Proteomes" id="UP000546642"/>
    </source>
</evidence>
<evidence type="ECO:0008006" key="5">
    <source>
        <dbReference type="Google" id="ProtNLM"/>
    </source>
</evidence>
<feature type="compositionally biased region" description="Polar residues" evidence="1">
    <location>
        <begin position="114"/>
        <end position="124"/>
    </location>
</feature>
<dbReference type="RefSeq" id="WP_184076831.1">
    <property type="nucleotide sequence ID" value="NZ_JACHDS010000001.1"/>
</dbReference>
<reference evidence="3 4" key="1">
    <citation type="submission" date="2020-08" db="EMBL/GenBank/DDBJ databases">
        <title>Sequencing the genomes of 1000 actinobacteria strains.</title>
        <authorList>
            <person name="Klenk H.-P."/>
        </authorList>
    </citation>
    <scope>NUCLEOTIDE SEQUENCE [LARGE SCALE GENOMIC DNA]</scope>
    <source>
        <strain evidence="3 4">DSM 46659</strain>
    </source>
</reference>
<keyword evidence="4" id="KW-1185">Reference proteome</keyword>
<evidence type="ECO:0000256" key="1">
    <source>
        <dbReference type="SAM" id="MobiDB-lite"/>
    </source>
</evidence>
<dbReference type="Proteomes" id="UP000546642">
    <property type="component" value="Unassembled WGS sequence"/>
</dbReference>
<protein>
    <recommendedName>
        <fullName evidence="5">DUF4245 domain-containing protein</fullName>
    </recommendedName>
</protein>
<feature type="transmembrane region" description="Helical" evidence="2">
    <location>
        <begin position="12"/>
        <end position="33"/>
    </location>
</feature>
<name>A0A7W9YJR9_9ACTN</name>
<accession>A0A7W9YJR9</accession>
<dbReference type="Pfam" id="PF14030">
    <property type="entry name" value="DUF4245"/>
    <property type="match status" value="1"/>
</dbReference>